<keyword evidence="4" id="KW-1185">Reference proteome</keyword>
<evidence type="ECO:0000313" key="4">
    <source>
        <dbReference type="Proteomes" id="UP000677234"/>
    </source>
</evidence>
<protein>
    <submittedName>
        <fullName evidence="1">Uncharacterized protein</fullName>
    </submittedName>
</protein>
<reference evidence="2" key="2">
    <citation type="submission" date="2021-04" db="EMBL/GenBank/DDBJ databases">
        <title>Brevibacillus composti FJAT-54423, complete genome.</title>
        <authorList>
            <person name="Tang R."/>
        </authorList>
    </citation>
    <scope>NUCLEOTIDE SEQUENCE</scope>
    <source>
        <strain evidence="2">FJAT-54424</strain>
    </source>
</reference>
<dbReference type="KEGG" id="bcop:JD108_04340"/>
<name>A0A7T5JPJ8_9BACL</name>
<proteinExistence type="predicted"/>
<evidence type="ECO:0000313" key="2">
    <source>
        <dbReference type="EMBL" id="QUO42253.1"/>
    </source>
</evidence>
<evidence type="ECO:0000313" key="1">
    <source>
        <dbReference type="EMBL" id="QQE75165.1"/>
    </source>
</evidence>
<evidence type="ECO:0000313" key="3">
    <source>
        <dbReference type="Proteomes" id="UP000595847"/>
    </source>
</evidence>
<dbReference type="Proteomes" id="UP000677234">
    <property type="component" value="Chromosome"/>
</dbReference>
<dbReference type="EMBL" id="CP073708">
    <property type="protein sequence ID" value="QUO42253.1"/>
    <property type="molecule type" value="Genomic_DNA"/>
</dbReference>
<organism evidence="1 3">
    <name type="scientific">Brevibacillus composti</name>
    <dbReference type="NCBI Taxonomy" id="2796470"/>
    <lineage>
        <taxon>Bacteria</taxon>
        <taxon>Bacillati</taxon>
        <taxon>Bacillota</taxon>
        <taxon>Bacilli</taxon>
        <taxon>Bacillales</taxon>
        <taxon>Paenibacillaceae</taxon>
        <taxon>Brevibacillus</taxon>
    </lineage>
</organism>
<dbReference type="Proteomes" id="UP000595847">
    <property type="component" value="Chromosome"/>
</dbReference>
<accession>A0A7T5JPJ8</accession>
<sequence>MMGEPRSRDFKWVLRQFFRERLDKQIESFQTISRTVNPRLLLVTTADRTAYEVEMKRWPGYNQIWAVERINDARWEAGPQDGKRYRLLRYEEAPEDVQQWLKPLLAEDGWKMEHYASGEAMYVLIKTSSDATDSIEIEDASVWANEITVSYQTYDYAKSQDHSLVNDYELIEIPHAAGASVSYVKTLAIVQ</sequence>
<gene>
    <name evidence="1" type="ORF">JD108_04340</name>
    <name evidence="2" type="ORF">KDJ56_04340</name>
</gene>
<reference evidence="1 3" key="1">
    <citation type="submission" date="2020-12" db="EMBL/GenBank/DDBJ databases">
        <title>strain FJAT-54423T represents a novel species of the genus Brevibacillus.</title>
        <authorList>
            <person name="Tang R."/>
        </authorList>
    </citation>
    <scope>NUCLEOTIDE SEQUENCE [LARGE SCALE GENOMIC DNA]</scope>
    <source>
        <strain evidence="1 3">FJAT-54423</strain>
    </source>
</reference>
<dbReference type="AlphaFoldDB" id="A0A7T5JPJ8"/>
<dbReference type="EMBL" id="CP066308">
    <property type="protein sequence ID" value="QQE75165.1"/>
    <property type="molecule type" value="Genomic_DNA"/>
</dbReference>
<dbReference type="RefSeq" id="WP_198828695.1">
    <property type="nucleotide sequence ID" value="NZ_CP066308.1"/>
</dbReference>